<evidence type="ECO:0000313" key="3">
    <source>
        <dbReference type="Proteomes" id="UP000000657"/>
    </source>
</evidence>
<dbReference type="HOGENOM" id="CLU_1223251_0_0_11"/>
<dbReference type="PROSITE" id="PS51257">
    <property type="entry name" value="PROKAR_LIPOPROTEIN"/>
    <property type="match status" value="1"/>
</dbReference>
<reference evidence="2 3" key="1">
    <citation type="journal article" date="2007" name="Genome Res.">
        <title>Genome characteristics of facultatively symbiotic Frankia sp. strains reflect host range and host plant biogeography.</title>
        <authorList>
            <person name="Normand P."/>
            <person name="Lapierre P."/>
            <person name="Tisa L.S."/>
            <person name="Gogarten J.P."/>
            <person name="Alloisio N."/>
            <person name="Bagnarol E."/>
            <person name="Bassi C.A."/>
            <person name="Berry A.M."/>
            <person name="Bickhart D.M."/>
            <person name="Choisne N."/>
            <person name="Couloux A."/>
            <person name="Cournoyer B."/>
            <person name="Cruveiller S."/>
            <person name="Daubin V."/>
            <person name="Demange N."/>
            <person name="Francino M.P."/>
            <person name="Goltsman E."/>
            <person name="Huang Y."/>
            <person name="Kopp O.R."/>
            <person name="Labarre L."/>
            <person name="Lapidus A."/>
            <person name="Lavire C."/>
            <person name="Marechal J."/>
            <person name="Martinez M."/>
            <person name="Mastronunzio J.E."/>
            <person name="Mullin B.C."/>
            <person name="Niemann J."/>
            <person name="Pujic P."/>
            <person name="Rawnsley T."/>
            <person name="Rouy Z."/>
            <person name="Schenowitz C."/>
            <person name="Sellstedt A."/>
            <person name="Tavares F."/>
            <person name="Tomkins J.P."/>
            <person name="Vallenet D."/>
            <person name="Valverde C."/>
            <person name="Wall L.G."/>
            <person name="Wang Y."/>
            <person name="Medigue C."/>
            <person name="Benson D.R."/>
        </authorList>
    </citation>
    <scope>NUCLEOTIDE SEQUENCE [LARGE SCALE GENOMIC DNA]</scope>
    <source>
        <strain evidence="3">DSM 45986 / CECT 9034 / ACN14a</strain>
    </source>
</reference>
<feature type="region of interest" description="Disordered" evidence="1">
    <location>
        <begin position="193"/>
        <end position="226"/>
    </location>
</feature>
<dbReference type="EMBL" id="CT573213">
    <property type="protein sequence ID" value="CAJ62940.1"/>
    <property type="molecule type" value="Genomic_DNA"/>
</dbReference>
<keyword evidence="3" id="KW-1185">Reference proteome</keyword>
<dbReference type="KEGG" id="fal:FRAAL4298"/>
<name>Q0RHT3_FRAAA</name>
<proteinExistence type="predicted"/>
<sequence length="226" mass="24355">MSTCRLPDIFLPACLRFAAPALLLWSPATCGCGSRITRRGGGQAWLDDDSLPPSPAEGDELTATGKDWVSIVSEAQDHVAGIQLEAWATEPPRQEDWEISEDFQVSALILNRGVRQRTTAVHDGCSRSSACAWRCGLGQDPGLDSDADVVADVPAAGAPGTAERTPSRTIFFTSMPPGWSRRESDSATVLEQAGRRQRLDEPHVPDPSAIWPREAGIGSKDRISLH</sequence>
<accession>Q0RHT3</accession>
<gene>
    <name evidence="2" type="ordered locus">FRAAL4298</name>
</gene>
<dbReference type="Proteomes" id="UP000000657">
    <property type="component" value="Chromosome"/>
</dbReference>
<feature type="compositionally biased region" description="Basic and acidic residues" evidence="1">
    <location>
        <begin position="193"/>
        <end position="204"/>
    </location>
</feature>
<evidence type="ECO:0000256" key="1">
    <source>
        <dbReference type="SAM" id="MobiDB-lite"/>
    </source>
</evidence>
<evidence type="ECO:0000313" key="2">
    <source>
        <dbReference type="EMBL" id="CAJ62940.1"/>
    </source>
</evidence>
<dbReference type="STRING" id="326424.FRAAL4298"/>
<dbReference type="AlphaFoldDB" id="Q0RHT3"/>
<protein>
    <submittedName>
        <fullName evidence="2">Uncharacterized protein</fullName>
    </submittedName>
</protein>
<organism evidence="2 3">
    <name type="scientific">Frankia alni (strain DSM 45986 / CECT 9034 / ACN14a)</name>
    <dbReference type="NCBI Taxonomy" id="326424"/>
    <lineage>
        <taxon>Bacteria</taxon>
        <taxon>Bacillati</taxon>
        <taxon>Actinomycetota</taxon>
        <taxon>Actinomycetes</taxon>
        <taxon>Frankiales</taxon>
        <taxon>Frankiaceae</taxon>
        <taxon>Frankia</taxon>
    </lineage>
</organism>